<dbReference type="AlphaFoldDB" id="A0A9R1VR82"/>
<evidence type="ECO:0000313" key="2">
    <source>
        <dbReference type="Proteomes" id="UP000235145"/>
    </source>
</evidence>
<dbReference type="EMBL" id="NBSK02000004">
    <property type="protein sequence ID" value="KAJ0209442.1"/>
    <property type="molecule type" value="Genomic_DNA"/>
</dbReference>
<name>A0A9R1VR82_LACSA</name>
<accession>A0A9R1VR82</accession>
<protein>
    <recommendedName>
        <fullName evidence="3">Reverse transcriptase domain-containing protein</fullName>
    </recommendedName>
</protein>
<dbReference type="Proteomes" id="UP000235145">
    <property type="component" value="Unassembled WGS sequence"/>
</dbReference>
<reference evidence="1 2" key="1">
    <citation type="journal article" date="2017" name="Nat. Commun.">
        <title>Genome assembly with in vitro proximity ligation data and whole-genome triplication in lettuce.</title>
        <authorList>
            <person name="Reyes-Chin-Wo S."/>
            <person name="Wang Z."/>
            <person name="Yang X."/>
            <person name="Kozik A."/>
            <person name="Arikit S."/>
            <person name="Song C."/>
            <person name="Xia L."/>
            <person name="Froenicke L."/>
            <person name="Lavelle D.O."/>
            <person name="Truco M.J."/>
            <person name="Xia R."/>
            <person name="Zhu S."/>
            <person name="Xu C."/>
            <person name="Xu H."/>
            <person name="Xu X."/>
            <person name="Cox K."/>
            <person name="Korf I."/>
            <person name="Meyers B.C."/>
            <person name="Michelmore R.W."/>
        </authorList>
    </citation>
    <scope>NUCLEOTIDE SEQUENCE [LARGE SCALE GENOMIC DNA]</scope>
    <source>
        <strain evidence="2">cv. Salinas</strain>
        <tissue evidence="1">Seedlings</tissue>
    </source>
</reference>
<comment type="caution">
    <text evidence="1">The sequence shown here is derived from an EMBL/GenBank/DDBJ whole genome shotgun (WGS) entry which is preliminary data.</text>
</comment>
<keyword evidence="2" id="KW-1185">Reference proteome</keyword>
<gene>
    <name evidence="1" type="ORF">LSAT_V11C400193850</name>
</gene>
<evidence type="ECO:0000313" key="1">
    <source>
        <dbReference type="EMBL" id="KAJ0209442.1"/>
    </source>
</evidence>
<proteinExistence type="predicted"/>
<evidence type="ECO:0008006" key="3">
    <source>
        <dbReference type="Google" id="ProtNLM"/>
    </source>
</evidence>
<organism evidence="1 2">
    <name type="scientific">Lactuca sativa</name>
    <name type="common">Garden lettuce</name>
    <dbReference type="NCBI Taxonomy" id="4236"/>
    <lineage>
        <taxon>Eukaryota</taxon>
        <taxon>Viridiplantae</taxon>
        <taxon>Streptophyta</taxon>
        <taxon>Embryophyta</taxon>
        <taxon>Tracheophyta</taxon>
        <taxon>Spermatophyta</taxon>
        <taxon>Magnoliopsida</taxon>
        <taxon>eudicotyledons</taxon>
        <taxon>Gunneridae</taxon>
        <taxon>Pentapetalae</taxon>
        <taxon>asterids</taxon>
        <taxon>campanulids</taxon>
        <taxon>Asterales</taxon>
        <taxon>Asteraceae</taxon>
        <taxon>Cichorioideae</taxon>
        <taxon>Cichorieae</taxon>
        <taxon>Lactucinae</taxon>
        <taxon>Lactuca</taxon>
    </lineage>
</organism>
<sequence>MQGMFDTRKCSDKDKGCDAAKRMMWDVFKRILKEKCFPRTTVNKLEEEFLRLEQGNMIKSCTFQSVEDATEGREREKIVEVKIGPWGKGNGVTTQNCERRNVLGWRTSCKVSQHSIIANKQTTSSIALNI</sequence>